<dbReference type="PANTHER" id="PTHR31005">
    <property type="entry name" value="DUF4139 DOMAIN-CONTAINING PROTEIN"/>
    <property type="match status" value="1"/>
</dbReference>
<feature type="domain" description="DUF4140" evidence="5">
    <location>
        <begin position="34"/>
        <end position="123"/>
    </location>
</feature>
<gene>
    <name evidence="6" type="ORF">FOZ74_08715</name>
</gene>
<dbReference type="EMBL" id="CP042344">
    <property type="protein sequence ID" value="QEA13106.1"/>
    <property type="molecule type" value="Genomic_DNA"/>
</dbReference>
<keyword evidence="1" id="KW-0175">Coiled coil</keyword>
<feature type="chain" id="PRO_5023142212" evidence="3">
    <location>
        <begin position="21"/>
        <end position="535"/>
    </location>
</feature>
<dbReference type="Pfam" id="PF13600">
    <property type="entry name" value="DUF4140"/>
    <property type="match status" value="1"/>
</dbReference>
<accession>A0A5B8RU80</accession>
<dbReference type="InterPro" id="IPR011935">
    <property type="entry name" value="CHP02231"/>
</dbReference>
<evidence type="ECO:0000259" key="4">
    <source>
        <dbReference type="Pfam" id="PF13598"/>
    </source>
</evidence>
<keyword evidence="7" id="KW-1185">Reference proteome</keyword>
<evidence type="ECO:0000259" key="5">
    <source>
        <dbReference type="Pfam" id="PF13600"/>
    </source>
</evidence>
<dbReference type="OrthoDB" id="9777444at2"/>
<dbReference type="InterPro" id="IPR025554">
    <property type="entry name" value="DUF4140"/>
</dbReference>
<name>A0A5B8RU80_9BURK</name>
<feature type="signal peptide" evidence="3">
    <location>
        <begin position="1"/>
        <end position="20"/>
    </location>
</feature>
<dbReference type="AlphaFoldDB" id="A0A5B8RU80"/>
<organism evidence="6 7">
    <name type="scientific">Comamonas flocculans</name>
    <dbReference type="NCBI Taxonomy" id="2597701"/>
    <lineage>
        <taxon>Bacteria</taxon>
        <taxon>Pseudomonadati</taxon>
        <taxon>Pseudomonadota</taxon>
        <taxon>Betaproteobacteria</taxon>
        <taxon>Burkholderiales</taxon>
        <taxon>Comamonadaceae</taxon>
        <taxon>Comamonas</taxon>
    </lineage>
</organism>
<evidence type="ECO:0000256" key="1">
    <source>
        <dbReference type="SAM" id="Coils"/>
    </source>
</evidence>
<feature type="coiled-coil region" evidence="1">
    <location>
        <begin position="97"/>
        <end position="124"/>
    </location>
</feature>
<dbReference type="NCBIfam" id="TIGR02231">
    <property type="entry name" value="mucoidy inhibitor MuiA family protein"/>
    <property type="match status" value="1"/>
</dbReference>
<keyword evidence="3" id="KW-0732">Signal</keyword>
<dbReference type="RefSeq" id="WP_146912699.1">
    <property type="nucleotide sequence ID" value="NZ_CP042344.1"/>
</dbReference>
<dbReference type="Pfam" id="PF13598">
    <property type="entry name" value="DUF4139"/>
    <property type="match status" value="1"/>
</dbReference>
<dbReference type="KEGG" id="cof:FOZ74_08715"/>
<evidence type="ECO:0000313" key="6">
    <source>
        <dbReference type="EMBL" id="QEA13106.1"/>
    </source>
</evidence>
<sequence>MKHHTLLTLAGALLAAPAFAQTSAPAPASRISAVTLYPGSATVERVLHLPAGATRAVFGCLPAQLDARTLQVSSPAEVRIGDVNVQTMERAVASGCAGALDERIRAAEDELARARAETDALELAQTWLNTQAGTPPVHTRDSLAPAQIAATLQALRRSSLDTLTELHRARRALQERELALKRLQAEQGSAQAAKVAVVRVSLATRSGGELRLSYQVRGPSWSPSYRASLDSDSRQVQLERLALVAQTTGEDWSGVQLTLSTGQPLAATQGPLPRPWTLDVQPKEPPPVPKMARSEGVAMMAAPAPPAPALAAEPDAEPLPSFEASTRQGTYATQFVLPQRVSVPSGGERVTLSLGAQQLAATLLTRTTPALDAHAWLVALLGPLQGNWPAGPIALQRDGASVGQGRFDPMASDFARLGLAFGRDESVLVSSEPVKEFTQSAGFTGARSERSVERSYRVENRHRQAITLQVLDSAPVSRNEAITVQSRYEPKPQDDNWGGKGGVAWQQELDAGASAVFSARHVIGHDKDVRVREGH</sequence>
<evidence type="ECO:0000313" key="7">
    <source>
        <dbReference type="Proteomes" id="UP000321199"/>
    </source>
</evidence>
<reference evidence="6 7" key="1">
    <citation type="submission" date="2019-07" db="EMBL/GenBank/DDBJ databases">
        <title>Complete genome sequence of Comamonas sp. NLF 7-7 isolated from livestock.</title>
        <authorList>
            <person name="Kim D.H."/>
            <person name="Kim J.G."/>
        </authorList>
    </citation>
    <scope>NUCLEOTIDE SEQUENCE [LARGE SCALE GENOMIC DNA]</scope>
    <source>
        <strain evidence="6 7">NLF 7-7</strain>
    </source>
</reference>
<protein>
    <submittedName>
        <fullName evidence="6">DUF4139 domain-containing protein</fullName>
    </submittedName>
</protein>
<feature type="region of interest" description="Disordered" evidence="2">
    <location>
        <begin position="267"/>
        <end position="291"/>
    </location>
</feature>
<feature type="domain" description="DUF4139" evidence="4">
    <location>
        <begin position="210"/>
        <end position="525"/>
    </location>
</feature>
<evidence type="ECO:0000256" key="2">
    <source>
        <dbReference type="SAM" id="MobiDB-lite"/>
    </source>
</evidence>
<dbReference type="InterPro" id="IPR037291">
    <property type="entry name" value="DUF4139"/>
</dbReference>
<dbReference type="PANTHER" id="PTHR31005:SF8">
    <property type="entry name" value="DUF4139 DOMAIN-CONTAINING PROTEIN"/>
    <property type="match status" value="1"/>
</dbReference>
<evidence type="ECO:0000256" key="3">
    <source>
        <dbReference type="SAM" id="SignalP"/>
    </source>
</evidence>
<proteinExistence type="predicted"/>
<dbReference type="Proteomes" id="UP000321199">
    <property type="component" value="Chromosome"/>
</dbReference>